<gene>
    <name evidence="6" type="ORF">MIMGU_mgv1a017593mg</name>
</gene>
<evidence type="ECO:0000256" key="1">
    <source>
        <dbReference type="ARBA" id="ARBA00004123"/>
    </source>
</evidence>
<evidence type="ECO:0000256" key="2">
    <source>
        <dbReference type="ARBA" id="ARBA00005546"/>
    </source>
</evidence>
<dbReference type="PANTHER" id="PTHR15840">
    <property type="entry name" value="CGI-121 FAMILY MEMBER"/>
    <property type="match status" value="1"/>
</dbReference>
<dbReference type="InterPro" id="IPR036504">
    <property type="entry name" value="CGI121/TPRKB_sf"/>
</dbReference>
<dbReference type="GO" id="GO:0008033">
    <property type="term" value="P:tRNA processing"/>
    <property type="evidence" value="ECO:0007669"/>
    <property type="project" value="UniProtKB-KW"/>
</dbReference>
<dbReference type="Gene3D" id="3.30.2380.10">
    <property type="entry name" value="CGI121/TPRKB"/>
    <property type="match status" value="1"/>
</dbReference>
<evidence type="ECO:0000256" key="4">
    <source>
        <dbReference type="ARBA" id="ARBA00023242"/>
    </source>
</evidence>
<keyword evidence="3" id="KW-0819">tRNA processing</keyword>
<evidence type="ECO:0000313" key="6">
    <source>
        <dbReference type="EMBL" id="EYU42674.1"/>
    </source>
</evidence>
<name>A0A022RRI4_ERYGU</name>
<accession>A0A022RRI4</accession>
<dbReference type="AlphaFoldDB" id="A0A022RRI4"/>
<sequence length="57" mass="6252">MIVIKSLVKGTEIGLEELEKRADQAQIHKHYKISAVELGISSLSDAMTCRIAARDAL</sequence>
<dbReference type="eggNOG" id="KOG4066">
    <property type="taxonomic scope" value="Eukaryota"/>
</dbReference>
<keyword evidence="4 5" id="KW-0539">Nucleus</keyword>
<keyword evidence="7" id="KW-1185">Reference proteome</keyword>
<protein>
    <submittedName>
        <fullName evidence="6">Uncharacterized protein</fullName>
    </submittedName>
</protein>
<dbReference type="PANTHER" id="PTHR15840:SF10">
    <property type="entry name" value="EKC_KEOPS COMPLEX SUBUNIT TPRKB"/>
    <property type="match status" value="1"/>
</dbReference>
<organism evidence="6 7">
    <name type="scientific">Erythranthe guttata</name>
    <name type="common">Yellow monkey flower</name>
    <name type="synonym">Mimulus guttatus</name>
    <dbReference type="NCBI Taxonomy" id="4155"/>
    <lineage>
        <taxon>Eukaryota</taxon>
        <taxon>Viridiplantae</taxon>
        <taxon>Streptophyta</taxon>
        <taxon>Embryophyta</taxon>
        <taxon>Tracheophyta</taxon>
        <taxon>Spermatophyta</taxon>
        <taxon>Magnoliopsida</taxon>
        <taxon>eudicotyledons</taxon>
        <taxon>Gunneridae</taxon>
        <taxon>Pentapetalae</taxon>
        <taxon>asterids</taxon>
        <taxon>lamiids</taxon>
        <taxon>Lamiales</taxon>
        <taxon>Phrymaceae</taxon>
        <taxon>Erythranthe</taxon>
    </lineage>
</organism>
<comment type="similarity">
    <text evidence="2 5">Belongs to the CGI121/TPRKB family.</text>
</comment>
<reference evidence="6 7" key="1">
    <citation type="journal article" date="2013" name="Proc. Natl. Acad. Sci. U.S.A.">
        <title>Fine-scale variation in meiotic recombination in Mimulus inferred from population shotgun sequencing.</title>
        <authorList>
            <person name="Hellsten U."/>
            <person name="Wright K.M."/>
            <person name="Jenkins J."/>
            <person name="Shu S."/>
            <person name="Yuan Y."/>
            <person name="Wessler S.R."/>
            <person name="Schmutz J."/>
            <person name="Willis J.H."/>
            <person name="Rokhsar D.S."/>
        </authorList>
    </citation>
    <scope>NUCLEOTIDE SEQUENCE [LARGE SCALE GENOMIC DNA]</scope>
    <source>
        <strain evidence="7">cv. DUN x IM62</strain>
    </source>
</reference>
<dbReference type="GO" id="GO:0005634">
    <property type="term" value="C:nucleus"/>
    <property type="evidence" value="ECO:0007669"/>
    <property type="project" value="UniProtKB-SubCell"/>
</dbReference>
<evidence type="ECO:0000256" key="5">
    <source>
        <dbReference type="RuleBase" id="RU004398"/>
    </source>
</evidence>
<proteinExistence type="inferred from homology"/>
<evidence type="ECO:0000256" key="3">
    <source>
        <dbReference type="ARBA" id="ARBA00022694"/>
    </source>
</evidence>
<dbReference type="STRING" id="4155.A0A022RRI4"/>
<dbReference type="Proteomes" id="UP000030748">
    <property type="component" value="Unassembled WGS sequence"/>
</dbReference>
<evidence type="ECO:0000313" key="7">
    <source>
        <dbReference type="Proteomes" id="UP000030748"/>
    </source>
</evidence>
<dbReference type="Pfam" id="PF08617">
    <property type="entry name" value="CGI-121"/>
    <property type="match status" value="1"/>
</dbReference>
<dbReference type="InterPro" id="IPR013926">
    <property type="entry name" value="CGI121/TPRKB"/>
</dbReference>
<comment type="subcellular location">
    <subcellularLocation>
        <location evidence="1">Nucleus</location>
    </subcellularLocation>
</comment>
<dbReference type="EMBL" id="KI630281">
    <property type="protein sequence ID" value="EYU42674.1"/>
    <property type="molecule type" value="Genomic_DNA"/>
</dbReference>